<dbReference type="KEGG" id="lsm:121123870"/>
<dbReference type="GO" id="GO:0030968">
    <property type="term" value="P:endoplasmic reticulum unfolded protein response"/>
    <property type="evidence" value="ECO:0007669"/>
    <property type="project" value="TreeGrafter"/>
</dbReference>
<evidence type="ECO:0000256" key="6">
    <source>
        <dbReference type="ARBA" id="ARBA00022824"/>
    </source>
</evidence>
<dbReference type="EMBL" id="HACA01009022">
    <property type="protein sequence ID" value="CDW26383.1"/>
    <property type="molecule type" value="Transcribed_RNA"/>
</dbReference>
<evidence type="ECO:0000256" key="10">
    <source>
        <dbReference type="SAM" id="MobiDB-lite"/>
    </source>
</evidence>
<keyword evidence="8 11" id="KW-1133">Transmembrane helix</keyword>
<comment type="similarity">
    <text evidence="3">Belongs to the selenoprotein S family.</text>
</comment>
<keyword evidence="5 11" id="KW-0812">Transmembrane</keyword>
<dbReference type="GeneID" id="121123870"/>
<evidence type="ECO:0000256" key="8">
    <source>
        <dbReference type="ARBA" id="ARBA00022989"/>
    </source>
</evidence>
<reference evidence="12" key="1">
    <citation type="submission" date="2014-05" db="EMBL/GenBank/DDBJ databases">
        <authorList>
            <person name="Chronopoulou M."/>
        </authorList>
    </citation>
    <scope>NUCLEOTIDE SEQUENCE</scope>
    <source>
        <tissue evidence="12">Whole organism</tissue>
    </source>
</reference>
<dbReference type="InterPro" id="IPR009703">
    <property type="entry name" value="Selenoprotein_S"/>
</dbReference>
<feature type="region of interest" description="Disordered" evidence="10">
    <location>
        <begin position="98"/>
        <end position="181"/>
    </location>
</feature>
<keyword evidence="9 11" id="KW-0472">Membrane</keyword>
<feature type="compositionally biased region" description="Basic and acidic residues" evidence="10">
    <location>
        <begin position="118"/>
        <end position="136"/>
    </location>
</feature>
<feature type="transmembrane region" description="Helical" evidence="11">
    <location>
        <begin position="41"/>
        <end position="61"/>
    </location>
</feature>
<evidence type="ECO:0008006" key="13">
    <source>
        <dbReference type="Google" id="ProtNLM"/>
    </source>
</evidence>
<protein>
    <recommendedName>
        <fullName evidence="13">Selenoprotein S</fullName>
    </recommendedName>
</protein>
<evidence type="ECO:0000256" key="2">
    <source>
        <dbReference type="ARBA" id="ARBA00004496"/>
    </source>
</evidence>
<feature type="compositionally biased region" description="Basic and acidic residues" evidence="10">
    <location>
        <begin position="98"/>
        <end position="110"/>
    </location>
</feature>
<evidence type="ECO:0000256" key="1">
    <source>
        <dbReference type="ARBA" id="ARBA00004389"/>
    </source>
</evidence>
<evidence type="ECO:0000256" key="11">
    <source>
        <dbReference type="SAM" id="Phobius"/>
    </source>
</evidence>
<evidence type="ECO:0000256" key="3">
    <source>
        <dbReference type="ARBA" id="ARBA00011034"/>
    </source>
</evidence>
<dbReference type="Gene3D" id="6.10.250.2950">
    <property type="match status" value="1"/>
</dbReference>
<keyword evidence="4" id="KW-0963">Cytoplasm</keyword>
<sequence length="181" mass="21093">MSEQDDEAIVETVEDPYFVDSPPSYPSIMERVMQKGLDLVISPWFILGFAAIAYYLYVHYIRNWIYNWRQRREEAKELASMKKNPDLWKSRLEAMEKARSRLQSEHEKAAATHASKRSKLEEEKRKKKVDDWEVLKKGGSLKNKKDSESTSKKQNYFPLMGSGEGDTCYRSNRRSESGRGG</sequence>
<dbReference type="PANTHER" id="PTHR28621:SF1">
    <property type="entry name" value="SELENOPROTEIN S"/>
    <property type="match status" value="1"/>
</dbReference>
<dbReference type="AlphaFoldDB" id="A0A0K2TK26"/>
<organism evidence="12">
    <name type="scientific">Lepeophtheirus salmonis</name>
    <name type="common">Salmon louse</name>
    <name type="synonym">Caligus salmonis</name>
    <dbReference type="NCBI Taxonomy" id="72036"/>
    <lineage>
        <taxon>Eukaryota</taxon>
        <taxon>Metazoa</taxon>
        <taxon>Ecdysozoa</taxon>
        <taxon>Arthropoda</taxon>
        <taxon>Crustacea</taxon>
        <taxon>Multicrustacea</taxon>
        <taxon>Hexanauplia</taxon>
        <taxon>Copepoda</taxon>
        <taxon>Siphonostomatoida</taxon>
        <taxon>Caligidae</taxon>
        <taxon>Lepeophtheirus</taxon>
    </lineage>
</organism>
<keyword evidence="6" id="KW-0256">Endoplasmic reticulum</keyword>
<dbReference type="RefSeq" id="XP_040574864.1">
    <property type="nucleotide sequence ID" value="XM_040718930.2"/>
</dbReference>
<evidence type="ECO:0000256" key="7">
    <source>
        <dbReference type="ARBA" id="ARBA00022933"/>
    </source>
</evidence>
<proteinExistence type="inferred from homology"/>
<dbReference type="OrthoDB" id="75792at2759"/>
<dbReference type="GO" id="GO:0036513">
    <property type="term" value="C:Derlin-1 retrotranslocation complex"/>
    <property type="evidence" value="ECO:0007669"/>
    <property type="project" value="TreeGrafter"/>
</dbReference>
<dbReference type="OMA" id="KIAMWEN"/>
<dbReference type="Pfam" id="PF06936">
    <property type="entry name" value="Selenoprotein_S"/>
    <property type="match status" value="1"/>
</dbReference>
<keyword evidence="7" id="KW-0712">Selenocysteine</keyword>
<evidence type="ECO:0000256" key="5">
    <source>
        <dbReference type="ARBA" id="ARBA00022692"/>
    </source>
</evidence>
<dbReference type="PANTHER" id="PTHR28621">
    <property type="entry name" value="SELENOPROTEIN S"/>
    <property type="match status" value="1"/>
</dbReference>
<name>A0A0K2TK26_LEPSM</name>
<evidence type="ECO:0000256" key="9">
    <source>
        <dbReference type="ARBA" id="ARBA00023136"/>
    </source>
</evidence>
<dbReference type="GO" id="GO:0036502">
    <property type="term" value="C:Derlin-1-VIMP complex"/>
    <property type="evidence" value="ECO:0007669"/>
    <property type="project" value="TreeGrafter"/>
</dbReference>
<comment type="subcellular location">
    <subcellularLocation>
        <location evidence="2">Cytoplasm</location>
    </subcellularLocation>
    <subcellularLocation>
        <location evidence="1">Endoplasmic reticulum membrane</location>
        <topology evidence="1">Single-pass membrane protein</topology>
    </subcellularLocation>
</comment>
<evidence type="ECO:0000313" key="12">
    <source>
        <dbReference type="EMBL" id="CDW26383.1"/>
    </source>
</evidence>
<evidence type="ECO:0000256" key="4">
    <source>
        <dbReference type="ARBA" id="ARBA00022490"/>
    </source>
</evidence>
<dbReference type="GO" id="GO:0030970">
    <property type="term" value="P:retrograde protein transport, ER to cytosol"/>
    <property type="evidence" value="ECO:0007669"/>
    <property type="project" value="TreeGrafter"/>
</dbReference>
<accession>A0A0K2TK26</accession>